<gene>
    <name evidence="2" type="ORF">VP01_1625g13</name>
</gene>
<reference evidence="2 3" key="1">
    <citation type="submission" date="2015-08" db="EMBL/GenBank/DDBJ databases">
        <title>Next Generation Sequencing and Analysis of the Genome of Puccinia sorghi L Schw, the Causal Agent of Maize Common Rust.</title>
        <authorList>
            <person name="Rochi L."/>
            <person name="Burguener G."/>
            <person name="Darino M."/>
            <person name="Turjanski A."/>
            <person name="Kreff E."/>
            <person name="Dieguez M.J."/>
            <person name="Sacco F."/>
        </authorList>
    </citation>
    <scope>NUCLEOTIDE SEQUENCE [LARGE SCALE GENOMIC DNA]</scope>
    <source>
        <strain evidence="2 3">RO10H11247</strain>
    </source>
</reference>
<feature type="region of interest" description="Disordered" evidence="1">
    <location>
        <begin position="30"/>
        <end position="56"/>
    </location>
</feature>
<proteinExistence type="predicted"/>
<evidence type="ECO:0000256" key="1">
    <source>
        <dbReference type="SAM" id="MobiDB-lite"/>
    </source>
</evidence>
<dbReference type="STRING" id="27349.A0A0L6VH12"/>
<feature type="region of interest" description="Disordered" evidence="1">
    <location>
        <begin position="62"/>
        <end position="81"/>
    </location>
</feature>
<sequence length="104" mass="11084">NHPPHPDDDAYWTSLPAHLRSFIRSSLPLAAGHSSSNSNQSQSSAQNPATILPNLSSFAHTTGMVTSTTTSNNQQSVPQLTSKQIAAAAEQLAQVVQIHDWAVL</sequence>
<evidence type="ECO:0000313" key="2">
    <source>
        <dbReference type="EMBL" id="KNZ60024.1"/>
    </source>
</evidence>
<dbReference type="VEuPathDB" id="FungiDB:VP01_1625g13"/>
<accession>A0A0L6VH12</accession>
<keyword evidence="3" id="KW-1185">Reference proteome</keyword>
<protein>
    <submittedName>
        <fullName evidence="2">Uncharacterized protein</fullName>
    </submittedName>
</protein>
<comment type="caution">
    <text evidence="2">The sequence shown here is derived from an EMBL/GenBank/DDBJ whole genome shotgun (WGS) entry which is preliminary data.</text>
</comment>
<dbReference type="EMBL" id="LAVV01006421">
    <property type="protein sequence ID" value="KNZ60024.1"/>
    <property type="molecule type" value="Genomic_DNA"/>
</dbReference>
<organism evidence="2 3">
    <name type="scientific">Puccinia sorghi</name>
    <dbReference type="NCBI Taxonomy" id="27349"/>
    <lineage>
        <taxon>Eukaryota</taxon>
        <taxon>Fungi</taxon>
        <taxon>Dikarya</taxon>
        <taxon>Basidiomycota</taxon>
        <taxon>Pucciniomycotina</taxon>
        <taxon>Pucciniomycetes</taxon>
        <taxon>Pucciniales</taxon>
        <taxon>Pucciniaceae</taxon>
        <taxon>Puccinia</taxon>
    </lineage>
</organism>
<feature type="non-terminal residue" evidence="2">
    <location>
        <position position="1"/>
    </location>
</feature>
<dbReference type="OrthoDB" id="21629at2759"/>
<dbReference type="Proteomes" id="UP000037035">
    <property type="component" value="Unassembled WGS sequence"/>
</dbReference>
<dbReference type="AlphaFoldDB" id="A0A0L6VH12"/>
<name>A0A0L6VH12_9BASI</name>
<evidence type="ECO:0000313" key="3">
    <source>
        <dbReference type="Proteomes" id="UP000037035"/>
    </source>
</evidence>
<feature type="compositionally biased region" description="Low complexity" evidence="1">
    <location>
        <begin position="34"/>
        <end position="47"/>
    </location>
</feature>
<feature type="compositionally biased region" description="Low complexity" evidence="1">
    <location>
        <begin position="62"/>
        <end position="76"/>
    </location>
</feature>